<comment type="caution">
    <text evidence="6">The sequence shown here is derived from an EMBL/GenBank/DDBJ whole genome shotgun (WGS) entry which is preliminary data.</text>
</comment>
<dbReference type="InterPro" id="IPR017871">
    <property type="entry name" value="ABC_transporter-like_CS"/>
</dbReference>
<evidence type="ECO:0000256" key="3">
    <source>
        <dbReference type="ARBA" id="ARBA00022741"/>
    </source>
</evidence>
<sequence length="289" mass="31773">MELRVCDLTKNFGEKCAVKHVSFCLSHGVYGLLGPNGAGKTTLMKMMVDILDPSEGEVLLDGVNIHELGASYRNKLGYMPQEIGVYKNFPAGKFLKYIAALKGITGKEADAKVEELLDLVGLKDVGKKKLGGFSGGMIRRIGIAQTLLNDPQILILDEPTAGLDPQERIRFRNIISELSEKRIVLLSTHIISDMEFIAGKVIILREGSILKIDTTEHLIDEMDGKVWTATIAHKELKAVKGYYTVGNIIQRHDGVEVRIIGNQKPSFACAPAKPILEDVFSYYFGGNAL</sequence>
<dbReference type="STRING" id="1261640.BHK98_01975"/>
<dbReference type="InterPro" id="IPR003439">
    <property type="entry name" value="ABC_transporter-like_ATP-bd"/>
</dbReference>
<dbReference type="OrthoDB" id="9775135at2"/>
<name>A0A1Q9JFS4_9FIRM</name>
<dbReference type="Pfam" id="PF00005">
    <property type="entry name" value="ABC_tran"/>
    <property type="match status" value="1"/>
</dbReference>
<keyword evidence="2" id="KW-0813">Transport</keyword>
<keyword evidence="3" id="KW-0547">Nucleotide-binding</keyword>
<keyword evidence="7" id="KW-1185">Reference proteome</keyword>
<dbReference type="SUPFAM" id="SSF52540">
    <property type="entry name" value="P-loop containing nucleoside triphosphate hydrolases"/>
    <property type="match status" value="1"/>
</dbReference>
<organism evidence="6 7">
    <name type="scientific">Hornefia porci</name>
    <dbReference type="NCBI Taxonomy" id="2652292"/>
    <lineage>
        <taxon>Bacteria</taxon>
        <taxon>Bacillati</taxon>
        <taxon>Bacillota</taxon>
        <taxon>Clostridia</taxon>
        <taxon>Peptostreptococcales</taxon>
        <taxon>Anaerovoracaceae</taxon>
        <taxon>Hornefia</taxon>
    </lineage>
</organism>
<dbReference type="AlphaFoldDB" id="A0A1Q9JFS4"/>
<dbReference type="PANTHER" id="PTHR43335">
    <property type="entry name" value="ABC TRANSPORTER, ATP-BINDING PROTEIN"/>
    <property type="match status" value="1"/>
</dbReference>
<gene>
    <name evidence="6" type="ORF">BHK98_01975</name>
</gene>
<dbReference type="PROSITE" id="PS50893">
    <property type="entry name" value="ABC_TRANSPORTER_2"/>
    <property type="match status" value="1"/>
</dbReference>
<evidence type="ECO:0000256" key="1">
    <source>
        <dbReference type="ARBA" id="ARBA00005417"/>
    </source>
</evidence>
<dbReference type="PROSITE" id="PS00211">
    <property type="entry name" value="ABC_TRANSPORTER_1"/>
    <property type="match status" value="1"/>
</dbReference>
<dbReference type="EMBL" id="MJIE01000001">
    <property type="protein sequence ID" value="OLR54951.1"/>
    <property type="molecule type" value="Genomic_DNA"/>
</dbReference>
<dbReference type="Gene3D" id="3.40.50.300">
    <property type="entry name" value="P-loop containing nucleotide triphosphate hydrolases"/>
    <property type="match status" value="1"/>
</dbReference>
<accession>A0A1Q9JFS4</accession>
<reference evidence="6 7" key="1">
    <citation type="journal article" date="2016" name="Appl. Environ. Microbiol.">
        <title>Function and Phylogeny of Bacterial Butyryl Coenzyme A:Acetate Transferases and Their Diversity in the Proximal Colon of Swine.</title>
        <authorList>
            <person name="Trachsel J."/>
            <person name="Bayles D.O."/>
            <person name="Looft T."/>
            <person name="Levine U.Y."/>
            <person name="Allen H.K."/>
        </authorList>
    </citation>
    <scope>NUCLEOTIDE SEQUENCE [LARGE SCALE GENOMIC DNA]</scope>
    <source>
        <strain evidence="6 7">68-3-10</strain>
    </source>
</reference>
<dbReference type="CDD" id="cd03264">
    <property type="entry name" value="ABC_drug_resistance_like"/>
    <property type="match status" value="1"/>
</dbReference>
<dbReference type="InterPro" id="IPR003593">
    <property type="entry name" value="AAA+_ATPase"/>
</dbReference>
<dbReference type="GO" id="GO:0016887">
    <property type="term" value="F:ATP hydrolysis activity"/>
    <property type="evidence" value="ECO:0007669"/>
    <property type="project" value="InterPro"/>
</dbReference>
<dbReference type="GO" id="GO:0005524">
    <property type="term" value="F:ATP binding"/>
    <property type="evidence" value="ECO:0007669"/>
    <property type="project" value="UniProtKB-KW"/>
</dbReference>
<proteinExistence type="inferred from homology"/>
<feature type="domain" description="ABC transporter" evidence="5">
    <location>
        <begin position="3"/>
        <end position="231"/>
    </location>
</feature>
<evidence type="ECO:0000313" key="6">
    <source>
        <dbReference type="EMBL" id="OLR54951.1"/>
    </source>
</evidence>
<evidence type="ECO:0000259" key="5">
    <source>
        <dbReference type="PROSITE" id="PS50893"/>
    </source>
</evidence>
<dbReference type="Proteomes" id="UP000187404">
    <property type="component" value="Unassembled WGS sequence"/>
</dbReference>
<evidence type="ECO:0000313" key="7">
    <source>
        <dbReference type="Proteomes" id="UP000187404"/>
    </source>
</evidence>
<dbReference type="RefSeq" id="WP_075711969.1">
    <property type="nucleotide sequence ID" value="NZ_MJIE01000001.1"/>
</dbReference>
<comment type="similarity">
    <text evidence="1">Belongs to the ABC transporter superfamily.</text>
</comment>
<keyword evidence="4 6" id="KW-0067">ATP-binding</keyword>
<evidence type="ECO:0000256" key="2">
    <source>
        <dbReference type="ARBA" id="ARBA00022448"/>
    </source>
</evidence>
<dbReference type="SMART" id="SM00382">
    <property type="entry name" value="AAA"/>
    <property type="match status" value="1"/>
</dbReference>
<dbReference type="InterPro" id="IPR027417">
    <property type="entry name" value="P-loop_NTPase"/>
</dbReference>
<protein>
    <submittedName>
        <fullName evidence="6">ABC transporter ATP-binding protein</fullName>
    </submittedName>
</protein>
<dbReference type="PANTHER" id="PTHR43335:SF2">
    <property type="entry name" value="ABC TRANSPORTER, ATP-BINDING PROTEIN"/>
    <property type="match status" value="1"/>
</dbReference>
<evidence type="ECO:0000256" key="4">
    <source>
        <dbReference type="ARBA" id="ARBA00022840"/>
    </source>
</evidence>